<reference evidence="3" key="4">
    <citation type="submission" date="2023-08" db="EMBL/GenBank/DDBJ databases">
        <authorList>
            <person name="Guima S.E.S."/>
            <person name="Martins L.F."/>
            <person name="Silva A.M."/>
            <person name="Setubal J.C."/>
        </authorList>
    </citation>
    <scope>NUCLEOTIDE SEQUENCE</scope>
    <source>
        <strain evidence="3">ZC4RG45</strain>
    </source>
</reference>
<organism evidence="4">
    <name type="scientific">Thermocrispum agreste</name>
    <dbReference type="NCBI Taxonomy" id="37925"/>
    <lineage>
        <taxon>Bacteria</taxon>
        <taxon>Bacillati</taxon>
        <taxon>Actinomycetota</taxon>
        <taxon>Actinomycetes</taxon>
        <taxon>Pseudonocardiales</taxon>
        <taxon>Pseudonocardiaceae</taxon>
        <taxon>Thermocrispum</taxon>
    </lineage>
</organism>
<dbReference type="EMBL" id="QGUI01000084">
    <property type="protein sequence ID" value="PZN00515.1"/>
    <property type="molecule type" value="Genomic_DNA"/>
</dbReference>
<name>A0A2W4JN43_9PSEU</name>
<dbReference type="GO" id="GO:0070967">
    <property type="term" value="F:coenzyme F420 binding"/>
    <property type="evidence" value="ECO:0007669"/>
    <property type="project" value="TreeGrafter"/>
</dbReference>
<dbReference type="Pfam" id="PF04075">
    <property type="entry name" value="F420H2_quin_red"/>
    <property type="match status" value="1"/>
</dbReference>
<dbReference type="AlphaFoldDB" id="A0A2W4JN43"/>
<dbReference type="PANTHER" id="PTHR39428">
    <property type="entry name" value="F420H(2)-DEPENDENT QUINONE REDUCTASE RV1261C"/>
    <property type="match status" value="1"/>
</dbReference>
<comment type="caution">
    <text evidence="4">The sequence shown here is derived from an EMBL/GenBank/DDBJ whole genome shotgun (WGS) entry which is preliminary data.</text>
</comment>
<dbReference type="Proteomes" id="UP000249324">
    <property type="component" value="Unassembled WGS sequence"/>
</dbReference>
<sequence>MSVTGPPKSPKLPPRWFVRAAWSVHRGLYRILPGRRALWRQRGKRWGTMRLTTIGRRTGQPRAVIVGYVEDGDDLVTLAMNGWANPEPAWWLNLQENPDATVELVGGSGRIHAYAATGEERERLWAEWRKYEPKLDDYAALRDTETAVVVLQRRAT</sequence>
<evidence type="ECO:0000256" key="1">
    <source>
        <dbReference type="ARBA" id="ARBA00008710"/>
    </source>
</evidence>
<evidence type="ECO:0000256" key="2">
    <source>
        <dbReference type="ARBA" id="ARBA00049106"/>
    </source>
</evidence>
<comment type="similarity">
    <text evidence="1">Belongs to the F420H(2)-dependent quinone reductase family.</text>
</comment>
<protein>
    <submittedName>
        <fullName evidence="4">Nitroreductase family deazaflavin-dependent oxidoreductase</fullName>
    </submittedName>
    <submittedName>
        <fullName evidence="3">Nitroreductase/quinone reductase family protein</fullName>
    </submittedName>
</protein>
<dbReference type="InterPro" id="IPR004378">
    <property type="entry name" value="F420H2_quin_Rdtase"/>
</dbReference>
<reference evidence="3" key="1">
    <citation type="submission" date="2018-05" db="EMBL/GenBank/DDBJ databases">
        <authorList>
            <person name="Moura L."/>
            <person name="Setubal J.C."/>
        </authorList>
    </citation>
    <scope>NUCLEOTIDE SEQUENCE</scope>
    <source>
        <strain evidence="3">ZC4RG45</strain>
    </source>
</reference>
<dbReference type="GO" id="GO:0016491">
    <property type="term" value="F:oxidoreductase activity"/>
    <property type="evidence" value="ECO:0007669"/>
    <property type="project" value="InterPro"/>
</dbReference>
<dbReference type="Gene3D" id="2.30.110.10">
    <property type="entry name" value="Electron Transport, Fmn-binding Protein, Chain A"/>
    <property type="match status" value="1"/>
</dbReference>
<comment type="catalytic activity">
    <reaction evidence="2">
        <text>oxidized coenzyme F420-(gamma-L-Glu)(n) + a quinol + H(+) = reduced coenzyme F420-(gamma-L-Glu)(n) + a quinone</text>
        <dbReference type="Rhea" id="RHEA:39663"/>
        <dbReference type="Rhea" id="RHEA-COMP:12939"/>
        <dbReference type="Rhea" id="RHEA-COMP:14378"/>
        <dbReference type="ChEBI" id="CHEBI:15378"/>
        <dbReference type="ChEBI" id="CHEBI:24646"/>
        <dbReference type="ChEBI" id="CHEBI:132124"/>
        <dbReference type="ChEBI" id="CHEBI:133980"/>
        <dbReference type="ChEBI" id="CHEBI:139511"/>
    </reaction>
</comment>
<dbReference type="EMBL" id="QGUI02000039">
    <property type="protein sequence ID" value="MFO7191614.1"/>
    <property type="molecule type" value="Genomic_DNA"/>
</dbReference>
<gene>
    <name evidence="3" type="ORF">DIU77_005175</name>
    <name evidence="4" type="ORF">DIU77_03535</name>
</gene>
<evidence type="ECO:0000313" key="4">
    <source>
        <dbReference type="EMBL" id="PZN00515.1"/>
    </source>
</evidence>
<dbReference type="PANTHER" id="PTHR39428:SF1">
    <property type="entry name" value="F420H(2)-DEPENDENT QUINONE REDUCTASE RV1261C"/>
    <property type="match status" value="1"/>
</dbReference>
<evidence type="ECO:0000313" key="3">
    <source>
        <dbReference type="EMBL" id="MFO7191614.1"/>
    </source>
</evidence>
<dbReference type="InterPro" id="IPR012349">
    <property type="entry name" value="Split_barrel_FMN-bd"/>
</dbReference>
<dbReference type="GO" id="GO:0005886">
    <property type="term" value="C:plasma membrane"/>
    <property type="evidence" value="ECO:0007669"/>
    <property type="project" value="TreeGrafter"/>
</dbReference>
<reference evidence="4" key="2">
    <citation type="submission" date="2018-05" db="EMBL/GenBank/DDBJ databases">
        <authorList>
            <person name="Lanie J.A."/>
            <person name="Ng W.-L."/>
            <person name="Kazmierczak K.M."/>
            <person name="Andrzejewski T.M."/>
            <person name="Davidsen T.M."/>
            <person name="Wayne K.J."/>
            <person name="Tettelin H."/>
            <person name="Glass J.I."/>
            <person name="Rusch D."/>
            <person name="Podicherti R."/>
            <person name="Tsui H.-C.T."/>
            <person name="Winkler M.E."/>
        </authorList>
    </citation>
    <scope>NUCLEOTIDE SEQUENCE</scope>
    <source>
        <strain evidence="4">ZC4RG45</strain>
    </source>
</reference>
<dbReference type="SUPFAM" id="SSF50475">
    <property type="entry name" value="FMN-binding split barrel"/>
    <property type="match status" value="1"/>
</dbReference>
<dbReference type="STRING" id="1111738.GCA_000427905_02497"/>
<dbReference type="NCBIfam" id="TIGR00026">
    <property type="entry name" value="hi_GC_TIGR00026"/>
    <property type="match status" value="1"/>
</dbReference>
<reference evidence="3 5" key="3">
    <citation type="journal article" date="2021" name="BMC Genomics">
        <title>Genome-resolved metagenome and metatranscriptome analyses of thermophilic composting reveal key bacterial players and their metabolic interactions.</title>
        <authorList>
            <person name="Braga L.P.P."/>
            <person name="Pereira R.V."/>
            <person name="Martins L.F."/>
            <person name="Moura L.M.S."/>
            <person name="Sanchez F.B."/>
            <person name="Patane J.S.L."/>
            <person name="da Silva A.M."/>
            <person name="Setubal J.C."/>
        </authorList>
    </citation>
    <scope>NUCLEOTIDE SEQUENCE [LARGE SCALE GENOMIC DNA]</scope>
    <source>
        <strain evidence="3">ZC4RG45</strain>
    </source>
</reference>
<accession>A0A2W4JN43</accession>
<proteinExistence type="inferred from homology"/>
<evidence type="ECO:0000313" key="5">
    <source>
        <dbReference type="Proteomes" id="UP000249324"/>
    </source>
</evidence>